<sequence>MRAGQLKLKIQLLCGDDLAIGPGKADLLEAIDREGSISGGGRAMGMSYRRTWLLVDTMNRCWTTPLVEATPGGGQQKGARLTDAGREVLFAYRTLEAQLLGAADSPALAVLSGLLLADPKPPRQGVSPGTSSAGKSAGRSRKSDP</sequence>
<reference evidence="2" key="1">
    <citation type="submission" date="2021-04" db="EMBL/GenBank/DDBJ databases">
        <title>Draft genome assembly of strain Phenylobacterium sp. 20VBR1 using MiniION and Illumina platforms.</title>
        <authorList>
            <person name="Thomas F.A."/>
            <person name="Krishnan K.P."/>
            <person name="Sinha R.K."/>
        </authorList>
    </citation>
    <scope>NUCLEOTIDE SEQUENCE</scope>
    <source>
        <strain evidence="2">20VBR1</strain>
    </source>
</reference>
<accession>A0A941HY89</accession>
<proteinExistence type="predicted"/>
<feature type="region of interest" description="Disordered" evidence="1">
    <location>
        <begin position="119"/>
        <end position="145"/>
    </location>
</feature>
<evidence type="ECO:0000256" key="1">
    <source>
        <dbReference type="SAM" id="MobiDB-lite"/>
    </source>
</evidence>
<name>A0A941HY89_9CAUL</name>
<protein>
    <submittedName>
        <fullName evidence="2">LysR family transcriptional regulator</fullName>
    </submittedName>
</protein>
<keyword evidence="3" id="KW-1185">Reference proteome</keyword>
<dbReference type="EMBL" id="JAGSGD010000001">
    <property type="protein sequence ID" value="MBR7621195.1"/>
    <property type="molecule type" value="Genomic_DNA"/>
</dbReference>
<dbReference type="AlphaFoldDB" id="A0A941HY89"/>
<dbReference type="PANTHER" id="PTHR30432">
    <property type="entry name" value="TRANSCRIPTIONAL REGULATOR MODE"/>
    <property type="match status" value="1"/>
</dbReference>
<evidence type="ECO:0000313" key="3">
    <source>
        <dbReference type="Proteomes" id="UP000622580"/>
    </source>
</evidence>
<dbReference type="SUPFAM" id="SSF46785">
    <property type="entry name" value="Winged helix' DNA-binding domain"/>
    <property type="match status" value="1"/>
</dbReference>
<evidence type="ECO:0000313" key="2">
    <source>
        <dbReference type="EMBL" id="MBR7621195.1"/>
    </source>
</evidence>
<comment type="caution">
    <text evidence="2">The sequence shown here is derived from an EMBL/GenBank/DDBJ whole genome shotgun (WGS) entry which is preliminary data.</text>
</comment>
<dbReference type="RefSeq" id="WP_215342169.1">
    <property type="nucleotide sequence ID" value="NZ_JAGSGD010000001.1"/>
</dbReference>
<dbReference type="InterPro" id="IPR036390">
    <property type="entry name" value="WH_DNA-bd_sf"/>
</dbReference>
<dbReference type="Gene3D" id="1.10.10.10">
    <property type="entry name" value="Winged helix-like DNA-binding domain superfamily/Winged helix DNA-binding domain"/>
    <property type="match status" value="1"/>
</dbReference>
<dbReference type="InterPro" id="IPR051815">
    <property type="entry name" value="Molybdate_resp_trans_reg"/>
</dbReference>
<gene>
    <name evidence="2" type="ORF">JKL49_17510</name>
</gene>
<organism evidence="2 3">
    <name type="scientific">Phenylobacterium glaciei</name>
    <dbReference type="NCBI Taxonomy" id="2803784"/>
    <lineage>
        <taxon>Bacteria</taxon>
        <taxon>Pseudomonadati</taxon>
        <taxon>Pseudomonadota</taxon>
        <taxon>Alphaproteobacteria</taxon>
        <taxon>Caulobacterales</taxon>
        <taxon>Caulobacteraceae</taxon>
        <taxon>Phenylobacterium</taxon>
    </lineage>
</organism>
<dbReference type="Proteomes" id="UP000622580">
    <property type="component" value="Unassembled WGS sequence"/>
</dbReference>
<dbReference type="InterPro" id="IPR036388">
    <property type="entry name" value="WH-like_DNA-bd_sf"/>
</dbReference>
<dbReference type="PANTHER" id="PTHR30432:SF1">
    <property type="entry name" value="DNA-BINDING TRANSCRIPTIONAL DUAL REGULATOR MODE"/>
    <property type="match status" value="1"/>
</dbReference>